<evidence type="ECO:0000313" key="2">
    <source>
        <dbReference type="Proteomes" id="UP000784294"/>
    </source>
</evidence>
<reference evidence="1" key="1">
    <citation type="submission" date="2018-11" db="EMBL/GenBank/DDBJ databases">
        <authorList>
            <consortium name="Pathogen Informatics"/>
        </authorList>
    </citation>
    <scope>NUCLEOTIDE SEQUENCE</scope>
</reference>
<organism evidence="1 2">
    <name type="scientific">Protopolystoma xenopodis</name>
    <dbReference type="NCBI Taxonomy" id="117903"/>
    <lineage>
        <taxon>Eukaryota</taxon>
        <taxon>Metazoa</taxon>
        <taxon>Spiralia</taxon>
        <taxon>Lophotrochozoa</taxon>
        <taxon>Platyhelminthes</taxon>
        <taxon>Monogenea</taxon>
        <taxon>Polyopisthocotylea</taxon>
        <taxon>Polystomatidea</taxon>
        <taxon>Polystomatidae</taxon>
        <taxon>Protopolystoma</taxon>
    </lineage>
</organism>
<comment type="caution">
    <text evidence="1">The sequence shown here is derived from an EMBL/GenBank/DDBJ whole genome shotgun (WGS) entry which is preliminary data.</text>
</comment>
<dbReference type="EMBL" id="CAAALY010269221">
    <property type="protein sequence ID" value="VEL41409.1"/>
    <property type="molecule type" value="Genomic_DNA"/>
</dbReference>
<accession>A0A448XP33</accession>
<dbReference type="OrthoDB" id="2019763at2759"/>
<keyword evidence="2" id="KW-1185">Reference proteome</keyword>
<evidence type="ECO:0000313" key="1">
    <source>
        <dbReference type="EMBL" id="VEL41409.1"/>
    </source>
</evidence>
<dbReference type="AlphaFoldDB" id="A0A448XP33"/>
<protein>
    <submittedName>
        <fullName evidence="1">Uncharacterized protein</fullName>
    </submittedName>
</protein>
<dbReference type="Proteomes" id="UP000784294">
    <property type="component" value="Unassembled WGS sequence"/>
</dbReference>
<gene>
    <name evidence="1" type="ORF">PXEA_LOCUS34849</name>
</gene>
<proteinExistence type="predicted"/>
<name>A0A448XP33_9PLAT</name>
<sequence>MLEDEITRLHEDDLITPATSTSSGIEDFDKTLQALRSNERLLKSKDISYINARFRLIPNEGNLITNQVLASTVVTVHVQYFVR</sequence>